<evidence type="ECO:0000259" key="8">
    <source>
        <dbReference type="Pfam" id="PF04239"/>
    </source>
</evidence>
<feature type="transmembrane region" description="Helical" evidence="7">
    <location>
        <begin position="60"/>
        <end position="79"/>
    </location>
</feature>
<accession>A0A927BTQ7</accession>
<sequence>MSVVYQFVCTPIAVFLAGYLLLRLLGKKAVAEMTSFELLIVLILGNSISEPIVTKRLEVAIWYSFAVVLVYLVLLRLELVKPFKKWLSSSPTVLIRGGDIDEQGLKHAKLSVEQLIQQLRIKGYENCADISLCLMEGSGHISVIPKAAKRPVQPADLQLSPPPTFIPVPLIIDGSLVEQNLQYLHKTKNWLAQQLQAHGHTIQNMSGITLATYNQDGNLNLDTTALSQIGGAANYKPGDDNRE</sequence>
<dbReference type="Pfam" id="PF04239">
    <property type="entry name" value="DUF421"/>
    <property type="match status" value="1"/>
</dbReference>
<feature type="domain" description="YetF C-terminal" evidence="8">
    <location>
        <begin position="81"/>
        <end position="213"/>
    </location>
</feature>
<dbReference type="AlphaFoldDB" id="A0A927BTQ7"/>
<feature type="transmembrane region" description="Helical" evidence="7">
    <location>
        <begin position="5"/>
        <end position="22"/>
    </location>
</feature>
<keyword evidence="10" id="KW-1185">Reference proteome</keyword>
<evidence type="ECO:0000256" key="4">
    <source>
        <dbReference type="ARBA" id="ARBA00022692"/>
    </source>
</evidence>
<dbReference type="GO" id="GO:0005886">
    <property type="term" value="C:plasma membrane"/>
    <property type="evidence" value="ECO:0007669"/>
    <property type="project" value="UniProtKB-SubCell"/>
</dbReference>
<comment type="caution">
    <text evidence="9">The sequence shown here is derived from an EMBL/GenBank/DDBJ whole genome shotgun (WGS) entry which is preliminary data.</text>
</comment>
<proteinExistence type="inferred from homology"/>
<dbReference type="PANTHER" id="PTHR34582:SF6">
    <property type="entry name" value="UPF0702 TRANSMEMBRANE PROTEIN YCAP"/>
    <property type="match status" value="1"/>
</dbReference>
<reference evidence="9" key="1">
    <citation type="submission" date="2020-09" db="EMBL/GenBank/DDBJ databases">
        <title>A novel bacterium of genus Paenibacillus, isolated from South China Sea.</title>
        <authorList>
            <person name="Huang H."/>
            <person name="Mo K."/>
            <person name="Hu Y."/>
        </authorList>
    </citation>
    <scope>NUCLEOTIDE SEQUENCE</scope>
    <source>
        <strain evidence="9">IB182496</strain>
    </source>
</reference>
<keyword evidence="3" id="KW-1003">Cell membrane</keyword>
<comment type="subcellular location">
    <subcellularLocation>
        <location evidence="1">Cell membrane</location>
        <topology evidence="1">Multi-pass membrane protein</topology>
    </subcellularLocation>
</comment>
<evidence type="ECO:0000256" key="2">
    <source>
        <dbReference type="ARBA" id="ARBA00006448"/>
    </source>
</evidence>
<name>A0A927BTQ7_9BACL</name>
<evidence type="ECO:0000256" key="1">
    <source>
        <dbReference type="ARBA" id="ARBA00004651"/>
    </source>
</evidence>
<evidence type="ECO:0000256" key="7">
    <source>
        <dbReference type="SAM" id="Phobius"/>
    </source>
</evidence>
<dbReference type="Gene3D" id="3.30.240.20">
    <property type="entry name" value="bsu07140 like domains"/>
    <property type="match status" value="2"/>
</dbReference>
<dbReference type="InterPro" id="IPR023090">
    <property type="entry name" value="UPF0702_alpha/beta_dom_sf"/>
</dbReference>
<dbReference type="PANTHER" id="PTHR34582">
    <property type="entry name" value="UPF0702 TRANSMEMBRANE PROTEIN YCAP"/>
    <property type="match status" value="1"/>
</dbReference>
<evidence type="ECO:0000256" key="5">
    <source>
        <dbReference type="ARBA" id="ARBA00022989"/>
    </source>
</evidence>
<evidence type="ECO:0000256" key="3">
    <source>
        <dbReference type="ARBA" id="ARBA00022475"/>
    </source>
</evidence>
<evidence type="ECO:0000313" key="10">
    <source>
        <dbReference type="Proteomes" id="UP000621560"/>
    </source>
</evidence>
<dbReference type="EMBL" id="JACXIZ010000015">
    <property type="protein sequence ID" value="MBD2845359.1"/>
    <property type="molecule type" value="Genomic_DNA"/>
</dbReference>
<protein>
    <submittedName>
        <fullName evidence="9">DUF421 domain-containing protein</fullName>
    </submittedName>
</protein>
<keyword evidence="6 7" id="KW-0472">Membrane</keyword>
<keyword evidence="4 7" id="KW-0812">Transmembrane</keyword>
<keyword evidence="5 7" id="KW-1133">Transmembrane helix</keyword>
<evidence type="ECO:0000313" key="9">
    <source>
        <dbReference type="EMBL" id="MBD2845359.1"/>
    </source>
</evidence>
<dbReference type="InterPro" id="IPR007353">
    <property type="entry name" value="DUF421"/>
</dbReference>
<dbReference type="Proteomes" id="UP000621560">
    <property type="component" value="Unassembled WGS sequence"/>
</dbReference>
<organism evidence="9 10">
    <name type="scientific">Paenibacillus sabuli</name>
    <dbReference type="NCBI Taxonomy" id="2772509"/>
    <lineage>
        <taxon>Bacteria</taxon>
        <taxon>Bacillati</taxon>
        <taxon>Bacillota</taxon>
        <taxon>Bacilli</taxon>
        <taxon>Bacillales</taxon>
        <taxon>Paenibacillaceae</taxon>
        <taxon>Paenibacillus</taxon>
    </lineage>
</organism>
<comment type="similarity">
    <text evidence="2">Belongs to the UPF0702 family.</text>
</comment>
<dbReference type="RefSeq" id="WP_190916894.1">
    <property type="nucleotide sequence ID" value="NZ_JACXIZ010000015.1"/>
</dbReference>
<evidence type="ECO:0000256" key="6">
    <source>
        <dbReference type="ARBA" id="ARBA00023136"/>
    </source>
</evidence>
<gene>
    <name evidence="9" type="ORF">IDH44_09165</name>
</gene>